<comment type="caution">
    <text evidence="7">The sequence shown here is derived from an EMBL/GenBank/DDBJ whole genome shotgun (WGS) entry which is preliminary data.</text>
</comment>
<dbReference type="SUPFAM" id="SSF53098">
    <property type="entry name" value="Ribonuclease H-like"/>
    <property type="match status" value="1"/>
</dbReference>
<dbReference type="FunFam" id="3.10.20.370:FF:000001">
    <property type="entry name" value="Retrovirus-related Pol polyprotein from transposon 17.6-like protein"/>
    <property type="match status" value="1"/>
</dbReference>
<dbReference type="InterPro" id="IPR000477">
    <property type="entry name" value="RT_dom"/>
</dbReference>
<dbReference type="OrthoDB" id="6437285at2759"/>
<dbReference type="Gene3D" id="3.30.70.270">
    <property type="match status" value="2"/>
</dbReference>
<dbReference type="CDD" id="cd09274">
    <property type="entry name" value="RNase_HI_RT_Ty3"/>
    <property type="match status" value="1"/>
</dbReference>
<evidence type="ECO:0000313" key="7">
    <source>
        <dbReference type="EMBL" id="GBN58723.1"/>
    </source>
</evidence>
<dbReference type="EMBL" id="BGPR01012988">
    <property type="protein sequence ID" value="GBN58723.1"/>
    <property type="molecule type" value="Genomic_DNA"/>
</dbReference>
<evidence type="ECO:0000256" key="2">
    <source>
        <dbReference type="ARBA" id="ARBA00022722"/>
    </source>
</evidence>
<dbReference type="Pfam" id="PF17919">
    <property type="entry name" value="RT_RNaseH_2"/>
    <property type="match status" value="1"/>
</dbReference>
<dbReference type="PANTHER" id="PTHR37984:SF5">
    <property type="entry name" value="PROTEIN NYNRIN-LIKE"/>
    <property type="match status" value="1"/>
</dbReference>
<dbReference type="FunFam" id="3.30.70.270:FF:000026">
    <property type="entry name" value="Transposon Ty3-G Gag-Pol polyprotein"/>
    <property type="match status" value="1"/>
</dbReference>
<dbReference type="InterPro" id="IPR036397">
    <property type="entry name" value="RNaseH_sf"/>
</dbReference>
<dbReference type="InterPro" id="IPR012337">
    <property type="entry name" value="RNaseH-like_sf"/>
</dbReference>
<dbReference type="GO" id="GO:0042575">
    <property type="term" value="C:DNA polymerase complex"/>
    <property type="evidence" value="ECO:0007669"/>
    <property type="project" value="UniProtKB-ARBA"/>
</dbReference>
<accession>A0A4Y2Q6L1</accession>
<dbReference type="Proteomes" id="UP000499080">
    <property type="component" value="Unassembled WGS sequence"/>
</dbReference>
<dbReference type="Pfam" id="PF00665">
    <property type="entry name" value="rve"/>
    <property type="match status" value="1"/>
</dbReference>
<keyword evidence="5" id="KW-0511">Multifunctional enzyme</keyword>
<protein>
    <submittedName>
        <fullName evidence="7">Retrovirus-related Pol polyprotein from transposon 297</fullName>
    </submittedName>
</protein>
<evidence type="ECO:0000259" key="6">
    <source>
        <dbReference type="PROSITE" id="PS50994"/>
    </source>
</evidence>
<feature type="domain" description="Integrase catalytic" evidence="6">
    <location>
        <begin position="715"/>
        <end position="873"/>
    </location>
</feature>
<keyword evidence="4" id="KW-0695">RNA-directed DNA polymerase</keyword>
<proteinExistence type="predicted"/>
<dbReference type="InterPro" id="IPR043502">
    <property type="entry name" value="DNA/RNA_pol_sf"/>
</dbReference>
<keyword evidence="2" id="KW-0540">Nuclease</keyword>
<evidence type="ECO:0000256" key="3">
    <source>
        <dbReference type="ARBA" id="ARBA00022759"/>
    </source>
</evidence>
<evidence type="ECO:0000256" key="1">
    <source>
        <dbReference type="ARBA" id="ARBA00022695"/>
    </source>
</evidence>
<evidence type="ECO:0000256" key="4">
    <source>
        <dbReference type="ARBA" id="ARBA00022918"/>
    </source>
</evidence>
<dbReference type="AlphaFoldDB" id="A0A4Y2Q6L1"/>
<dbReference type="Pfam" id="PF00078">
    <property type="entry name" value="RVT_1"/>
    <property type="match status" value="1"/>
</dbReference>
<dbReference type="InterPro" id="IPR043128">
    <property type="entry name" value="Rev_trsase/Diguanyl_cyclase"/>
</dbReference>
<dbReference type="SUPFAM" id="SSF56672">
    <property type="entry name" value="DNA/RNA polymerases"/>
    <property type="match status" value="1"/>
</dbReference>
<keyword evidence="1" id="KW-0548">Nucleotidyltransferase</keyword>
<keyword evidence="1" id="KW-0808">Transferase</keyword>
<keyword evidence="3" id="KW-0255">Endonuclease</keyword>
<keyword evidence="3" id="KW-0378">Hydrolase</keyword>
<dbReference type="InterPro" id="IPR041577">
    <property type="entry name" value="RT_RNaseH_2"/>
</dbReference>
<reference evidence="7 8" key="1">
    <citation type="journal article" date="2019" name="Sci. Rep.">
        <title>Orb-weaving spider Araneus ventricosus genome elucidates the spidroin gene catalogue.</title>
        <authorList>
            <person name="Kono N."/>
            <person name="Nakamura H."/>
            <person name="Ohtoshi R."/>
            <person name="Moran D.A.P."/>
            <person name="Shinohara A."/>
            <person name="Yoshida Y."/>
            <person name="Fujiwara M."/>
            <person name="Mori M."/>
            <person name="Tomita M."/>
            <person name="Arakawa K."/>
        </authorList>
    </citation>
    <scope>NUCLEOTIDE SEQUENCE [LARGE SCALE GENOMIC DNA]</scope>
</reference>
<dbReference type="GO" id="GO:0003676">
    <property type="term" value="F:nucleic acid binding"/>
    <property type="evidence" value="ECO:0007669"/>
    <property type="project" value="InterPro"/>
</dbReference>
<dbReference type="InterPro" id="IPR050951">
    <property type="entry name" value="Retrovirus_Pol_polyprotein"/>
</dbReference>
<dbReference type="GO" id="GO:0003964">
    <property type="term" value="F:RNA-directed DNA polymerase activity"/>
    <property type="evidence" value="ECO:0007669"/>
    <property type="project" value="UniProtKB-KW"/>
</dbReference>
<dbReference type="PANTHER" id="PTHR37984">
    <property type="entry name" value="PROTEIN CBG26694"/>
    <property type="match status" value="1"/>
</dbReference>
<dbReference type="GO" id="GO:0004519">
    <property type="term" value="F:endonuclease activity"/>
    <property type="evidence" value="ECO:0007669"/>
    <property type="project" value="UniProtKB-KW"/>
</dbReference>
<dbReference type="InterPro" id="IPR001584">
    <property type="entry name" value="Integrase_cat-core"/>
</dbReference>
<dbReference type="GO" id="GO:0015074">
    <property type="term" value="P:DNA integration"/>
    <property type="evidence" value="ECO:0007669"/>
    <property type="project" value="InterPro"/>
</dbReference>
<dbReference type="Gene3D" id="3.10.20.370">
    <property type="match status" value="1"/>
</dbReference>
<name>A0A4Y2Q6L1_ARAVE</name>
<sequence length="998" mass="115568">MDVFPTLKSDCLMAIAHPGKWDPFESLMQQGRVQAFISYMDLPTMRIFHHHIQDWTTHPLYVDNFKRSVSESKKVKFFDPRQVKWARVCKKLKSNPVSTKKTSDQRMNFKMDNILLVKQYFSFGFWTVPANEGHVFQTSDAPMLIYELQENSMACKPRPSTVRRSLVEQDQCYYKRYVLRPNSVYVVPPLTNYLVLTVQKTLFAIDVMAWEDVQGLQDFRSHNDYTLEVYNLPPPTPSHQFEEGPKMVTPQDRLARKNKNETVPQQQEEQHTFVAPDQIFFFEEPMDSSTQNWTEILENDVPQEAIDRLFEDFELNYCGSPVGPAHQIQMDRPSPHQPPRVLSILPPPPPDNYWTPADPEPPVITSFPMDVQEAPLDLTTNCSVVGPRKQHVFSVKLPLDLPVFQRYINTIFRPLINDGIVLPYLDDIIILSSSFEEGIERVERVLSIASEYGLEINFNKSHFLKKRIEFLGHVVEDGKIFPSTLKTKAVLNFPEPANLKQIHSFLGLTGYFRKFIPKYSTIARPLSDLLKKDRKFKFGEEERISFNQLKLMLAEKPVLRIYNPNYETELHTDASLEGYGAILMQKSPDDKNFHPTFYMSKKTTDAEKKYSSYELEALAVIEAVKKFRVYLLGIPFKIVTDCSALEKTMQKKDLVTRVARWALLLEEFDYVIEHRSGTRMTHVDALKKIISNCVHCILINQKRRKKEGLLHPLQKEDTPLHTYHIDHLGPLESTNKNYKYVLAIIDAFTKFVWIYPTKSTTSAEVIAKLEIQKAVFGSPFQIISDRGTAFTSGDFADYCAKEEIKHHAITTGLPRANGQIERINQTIISVLSKLSLENPNKWYKFTNELQQTINSTYQRSIDTTPFELLFGTKMNTGGLDKLKEMVEAEFQANFEAQREELRKHAKQQIFKIQEENRKTYNLRRREPKPYRVGDLVAIKRTQFGPHLKLKPKYFGPYSIMRAKGGNTYDVIKEGNHEGPNFTTTCAEYLKPWNTMTEL</sequence>
<dbReference type="PROSITE" id="PS50994">
    <property type="entry name" value="INTEGRASE"/>
    <property type="match status" value="1"/>
</dbReference>
<keyword evidence="8" id="KW-1185">Reference proteome</keyword>
<gene>
    <name evidence="7" type="primary">pol_1466</name>
    <name evidence="7" type="ORF">AVEN_145191_1</name>
</gene>
<dbReference type="Gene3D" id="3.30.420.10">
    <property type="entry name" value="Ribonuclease H-like superfamily/Ribonuclease H"/>
    <property type="match status" value="1"/>
</dbReference>
<organism evidence="7 8">
    <name type="scientific">Araneus ventricosus</name>
    <name type="common">Orbweaver spider</name>
    <name type="synonym">Epeira ventricosa</name>
    <dbReference type="NCBI Taxonomy" id="182803"/>
    <lineage>
        <taxon>Eukaryota</taxon>
        <taxon>Metazoa</taxon>
        <taxon>Ecdysozoa</taxon>
        <taxon>Arthropoda</taxon>
        <taxon>Chelicerata</taxon>
        <taxon>Arachnida</taxon>
        <taxon>Araneae</taxon>
        <taxon>Araneomorphae</taxon>
        <taxon>Entelegynae</taxon>
        <taxon>Araneoidea</taxon>
        <taxon>Araneidae</taxon>
        <taxon>Araneus</taxon>
    </lineage>
</organism>
<evidence type="ECO:0000313" key="8">
    <source>
        <dbReference type="Proteomes" id="UP000499080"/>
    </source>
</evidence>
<evidence type="ECO:0000256" key="5">
    <source>
        <dbReference type="ARBA" id="ARBA00023268"/>
    </source>
</evidence>